<evidence type="ECO:0000313" key="2">
    <source>
        <dbReference type="Proteomes" id="UP000187406"/>
    </source>
</evidence>
<dbReference type="PANTHER" id="PTHR34676">
    <property type="entry name" value="DUF4219 DOMAIN-CONTAINING PROTEIN-RELATED"/>
    <property type="match status" value="1"/>
</dbReference>
<evidence type="ECO:0000313" key="1">
    <source>
        <dbReference type="EMBL" id="GAV68377.1"/>
    </source>
</evidence>
<accession>A0A1Q3BK34</accession>
<comment type="caution">
    <text evidence="1">The sequence shown here is derived from an EMBL/GenBank/DDBJ whole genome shotgun (WGS) entry which is preliminary data.</text>
</comment>
<reference evidence="2" key="1">
    <citation type="submission" date="2016-04" db="EMBL/GenBank/DDBJ databases">
        <title>Cephalotus genome sequencing.</title>
        <authorList>
            <person name="Fukushima K."/>
            <person name="Hasebe M."/>
            <person name="Fang X."/>
        </authorList>
    </citation>
    <scope>NUCLEOTIDE SEQUENCE [LARGE SCALE GENOMIC DNA]</scope>
    <source>
        <strain evidence="2">cv. St1</strain>
    </source>
</reference>
<protein>
    <submittedName>
        <fullName evidence="1">UBN2 domain-containing protein</fullName>
    </submittedName>
</protein>
<feature type="non-terminal residue" evidence="1">
    <location>
        <position position="1"/>
    </location>
</feature>
<keyword evidence="2" id="KW-1185">Reference proteome</keyword>
<dbReference type="EMBL" id="BDDD01000630">
    <property type="protein sequence ID" value="GAV68377.1"/>
    <property type="molecule type" value="Genomic_DNA"/>
</dbReference>
<name>A0A1Q3BK34_CEPFO</name>
<organism evidence="1 2">
    <name type="scientific">Cephalotus follicularis</name>
    <name type="common">Albany pitcher plant</name>
    <dbReference type="NCBI Taxonomy" id="3775"/>
    <lineage>
        <taxon>Eukaryota</taxon>
        <taxon>Viridiplantae</taxon>
        <taxon>Streptophyta</taxon>
        <taxon>Embryophyta</taxon>
        <taxon>Tracheophyta</taxon>
        <taxon>Spermatophyta</taxon>
        <taxon>Magnoliopsida</taxon>
        <taxon>eudicotyledons</taxon>
        <taxon>Gunneridae</taxon>
        <taxon>Pentapetalae</taxon>
        <taxon>rosids</taxon>
        <taxon>fabids</taxon>
        <taxon>Oxalidales</taxon>
        <taxon>Cephalotaceae</taxon>
        <taxon>Cephalotus</taxon>
    </lineage>
</organism>
<proteinExistence type="predicted"/>
<gene>
    <name evidence="1" type="ORF">CFOL_v3_11880</name>
</gene>
<feature type="non-terminal residue" evidence="1">
    <location>
        <position position="122"/>
    </location>
</feature>
<dbReference type="PANTHER" id="PTHR34676:SF27">
    <property type="entry name" value="ASPARTYL-TRNA SYNTHETASE"/>
    <property type="match status" value="1"/>
</dbReference>
<sequence>VTYEGTNQVKEAKISMLVHEYEMFNMYNNEDIKTMFTRFTNVTNALQALDKVYTNSEMVRKVLKCLPKAWIPKVTAMKEAKVLNTFPLEDLLRSLMTHDLSILKSDDEEEMERKKKKIIALK</sequence>
<dbReference type="InParanoid" id="A0A1Q3BK34"/>
<dbReference type="AlphaFoldDB" id="A0A1Q3BK34"/>
<dbReference type="Pfam" id="PF14223">
    <property type="entry name" value="Retrotran_gag_2"/>
    <property type="match status" value="1"/>
</dbReference>
<dbReference type="Proteomes" id="UP000187406">
    <property type="component" value="Unassembled WGS sequence"/>
</dbReference>